<dbReference type="PANTHER" id="PTHR11226">
    <property type="entry name" value="UDP-GLUCOSE GLYCOPROTEIN:GLUCOSYLTRANSFERASE"/>
    <property type="match status" value="1"/>
</dbReference>
<evidence type="ECO:0000313" key="17">
    <source>
        <dbReference type="EMBL" id="KAJ7328106.1"/>
    </source>
</evidence>
<dbReference type="GO" id="GO:0003980">
    <property type="term" value="F:UDP-glucose:glycoprotein glucosyltransferase activity"/>
    <property type="evidence" value="ECO:0007669"/>
    <property type="project" value="InterPro"/>
</dbReference>
<dbReference type="Proteomes" id="UP001163046">
    <property type="component" value="Unassembled WGS sequence"/>
</dbReference>
<dbReference type="SUPFAM" id="SSF53448">
    <property type="entry name" value="Nucleotide-diphospho-sugar transferases"/>
    <property type="match status" value="1"/>
</dbReference>
<comment type="subcellular location">
    <subcellularLocation>
        <location evidence="2">Endoplasmic reticulum lumen</location>
    </subcellularLocation>
</comment>
<comment type="function">
    <text evidence="9">Recognizes glycoproteins with minor folding defects. Reglucosylates single N-glycans near the misfolded part of the protein, thus providing quality control for protein folding in the endoplasmic reticulum. Reglucosylated proteins are recognized by calreticulin for recycling to the endoplasmic reticulum and refolding or degradation.</text>
</comment>
<dbReference type="GO" id="GO:0018279">
    <property type="term" value="P:protein N-linked glycosylation via asparagine"/>
    <property type="evidence" value="ECO:0007669"/>
    <property type="project" value="TreeGrafter"/>
</dbReference>
<dbReference type="Pfam" id="PF18401">
    <property type="entry name" value="Thioredoxin_13"/>
    <property type="match status" value="1"/>
</dbReference>
<gene>
    <name evidence="17" type="primary">UGGT1_2</name>
    <name evidence="17" type="ORF">OS493_025505</name>
</gene>
<feature type="domain" description="UGGT thioredoxin-like" evidence="12">
    <location>
        <begin position="94"/>
        <end position="203"/>
    </location>
</feature>
<evidence type="ECO:0000256" key="2">
    <source>
        <dbReference type="ARBA" id="ARBA00004319"/>
    </source>
</evidence>
<evidence type="ECO:0000256" key="11">
    <source>
        <dbReference type="SAM" id="SignalP"/>
    </source>
</evidence>
<dbReference type="CDD" id="cd06432">
    <property type="entry name" value="GT8_HUGT1_C_like"/>
    <property type="match status" value="1"/>
</dbReference>
<comment type="catalytic activity">
    <reaction evidence="10">
        <text>N(4)-(alpha-D-Man-(1-&gt;2)-alpha-D-Man-(1-&gt;2)-alpha-D-Man-(1-&gt;3)-[alpha-D-Man-(1-&gt;2)-alpha-D-Man-(1-&gt;3)-[alpha-D-Man-(1-&gt;2)-alpha-D-Man-(1-&gt;6)]-alpha-D-Man-(1-&gt;6)]-beta-D-Man-(1-&gt;4)-beta-D-GlcNAc-(1-&gt;4)-beta-D-GlcNAc)-L-asparaginyl-[protein] (N-glucan mannose isomer 9A1,2,3B1,2,3) + UDP-alpha-D-glucose = N(4)-(alpha-D-Glc-(1-&gt;3)-alpha-D-Man-(1-&gt;2)-alpha-D-Man-(1-&gt;2)-alpha-D-Man-(1-&gt;3)-[alpha-D-Man-(1-&gt;2)-alpha-D-Man-(1-&gt;3)-[alpha-D-Man-(1-&gt;2)-alpha-D-Man-(1-&gt;6)]-alpha-D-Man-(1-&gt;6)]-beta-D-Man-(1-&gt;4)-beta-D-GlcNAc-(1-&gt;4)-beta-D-GlcNAc)-L-asparaginyl-[protein] + UDP + H(+)</text>
        <dbReference type="Rhea" id="RHEA:61304"/>
        <dbReference type="Rhea" id="RHEA-COMP:14356"/>
        <dbReference type="Rhea" id="RHEA-COMP:14357"/>
        <dbReference type="ChEBI" id="CHEBI:15378"/>
        <dbReference type="ChEBI" id="CHEBI:58223"/>
        <dbReference type="ChEBI" id="CHEBI:58885"/>
        <dbReference type="ChEBI" id="CHEBI:59080"/>
        <dbReference type="ChEBI" id="CHEBI:139493"/>
    </reaction>
</comment>
<feature type="domain" description="Glucosyltransferase 24 catalytic" evidence="16">
    <location>
        <begin position="1233"/>
        <end position="1450"/>
    </location>
</feature>
<accession>A0A9W9Y9U7</accession>
<dbReference type="GO" id="GO:0036503">
    <property type="term" value="P:ERAD pathway"/>
    <property type="evidence" value="ECO:0007669"/>
    <property type="project" value="TreeGrafter"/>
</dbReference>
<dbReference type="Pfam" id="PF06427">
    <property type="entry name" value="UDP-g_GGTase"/>
    <property type="match status" value="1"/>
</dbReference>
<evidence type="ECO:0000256" key="10">
    <source>
        <dbReference type="ARBA" id="ARBA00048456"/>
    </source>
</evidence>
<evidence type="ECO:0000256" key="9">
    <source>
        <dbReference type="ARBA" id="ARBA00045874"/>
    </source>
</evidence>
<comment type="pathway">
    <text evidence="3">Protein modification; protein glycosylation.</text>
</comment>
<dbReference type="InterPro" id="IPR040693">
    <property type="entry name" value="UGGT_TRXL_1"/>
</dbReference>
<comment type="caution">
    <text evidence="17">The sequence shown here is derived from an EMBL/GenBank/DDBJ whole genome shotgun (WGS) entry which is preliminary data.</text>
</comment>
<evidence type="ECO:0000256" key="8">
    <source>
        <dbReference type="ARBA" id="ARBA00023180"/>
    </source>
</evidence>
<evidence type="ECO:0000256" key="5">
    <source>
        <dbReference type="ARBA" id="ARBA00022679"/>
    </source>
</evidence>
<evidence type="ECO:0000259" key="13">
    <source>
        <dbReference type="Pfam" id="PF18401"/>
    </source>
</evidence>
<sequence>MAAEKCLNSKVLYLMLATLLTLLSLVHHSSCKSSSSKSIIATLDARWGSTPLLLEASEYLAADSNENFWKFVDSSQHISFSHDSDEYKHILEAAGQVELFNKVAHDIPAPDCEAFAQIGSKTICDAVEAVSFIKQSKNIALSQSFEFDHHYPNSENNSVAVVLYGRIGSDSFWRFHQELEYLANDGQVHYILRHYLQSPSERKIRLSGYGVELAVKKTEYKAVDDSKVQDDTEGKVQKTEEVDDDEVEGFLFGKLRKLYPELNENLDQFRTHLKESAHEMAPLKVWQLQDLSFQAAQRVMSSDPQRALKLLRDISQNFPMQTRSLVKTKVKEEMRKEIQLNQKHFAQFGLDAGDSALMINGLLLQVEDLNPFQLLDLLRGEALAIDRLASLGIKGEALGKLVSLSTQPEHESFVLDARHDSIVFINDLEKDRQYWGWPSDLQDILRPTFPGMMRYIAKNIFNLVFFVDPLDIKGIELLKVANELLQNSFPVRIGLSLVANAPLNVEVDAHTDAGVGIARAFSFITSDKDTRQAFDWLIQLYNRLPEGEVPSAKKVVDSFTASFGKDDAEEAFGEDSEYDEDRKSAQRFFDKTGFHELPQVILNGVPIDSDEFDNLDEALIREVMIQTSPIQHAVFSGSVYRHSSVYEYIMSQPNVVARVNSMVQSMERPFMDLTGTHDMPGADVAMNDPETFAMLDSSQMASVIAKDLKYFTKQGEELSLKPVTNWVIADLANKEGRFLVKAALQQMKSSSSTRVGLIHNPTIKQTDDQPELLQIARTVEAVLSSKSHVTPAMLTFIEKLLDESNDFDKLSSDSKAMADLLAETSGLKAEAIKAKLTDQKAFKGKLFSHQAFCTQVVNLRPGQPVVVTNGRVLGPLLGNTLFTEEDFKLLENFDMDLYARKVRDQIDEMTFEGLSADDDTSEFRSDIIMKASSALISRDKRSRQEITFKDSEHSVMNIKPNLEGASFDVVAVLDPLSLAAQKIAPILMVFQNVTNVNIKLAMNSREKLSELPLNRFYRYVLEPEVAFDEDGAMTEGPLALFSDMPQSVLLTMNMDTPLGWMVEAVYAPYDLDNIKLQEVDNQVIGTYELEYIFIEGHCSDFHTRQPPRGLQFTLGTPRNPAMFDTIVMANLGYFQLKAYPGSWSLRVREGRSSEIYEIESVSGSIKEDDSHFTVIVDSFVGKLMKVKVKRKPGMEGKDLLSESDSKSSGGIWDSLSSMVGSETKEELPKDETINVFSVASGHLYERFLRIMMLTVMKNTKNPVKFWFLKNFLSPTITAFLPHMAKEYGFEYELVQYHWPHWLHAQTEKQRVIWGYKILFLDVLFPLHVKKFIFVDADLIVRADLKELNEMNLYGAPYAYTPFCSSRTEMDGFRFWNSGYWRSHLGRRPYHISALYVVDLDRFRRLAAGDRLRGQYQGLSQDPNSLSNLDQDLPNNMIHQVPIRSLPQEWFVV</sequence>
<dbReference type="Gene3D" id="3.90.550.10">
    <property type="entry name" value="Spore Coat Polysaccharide Biosynthesis Protein SpsA, Chain A"/>
    <property type="match status" value="1"/>
</dbReference>
<keyword evidence="18" id="KW-1185">Reference proteome</keyword>
<evidence type="ECO:0000259" key="12">
    <source>
        <dbReference type="Pfam" id="PF18400"/>
    </source>
</evidence>
<comment type="cofactor">
    <cofactor evidence="1">
        <name>Ca(2+)</name>
        <dbReference type="ChEBI" id="CHEBI:29108"/>
    </cofactor>
</comment>
<dbReference type="Pfam" id="PF18400">
    <property type="entry name" value="Thioredoxin_12"/>
    <property type="match status" value="1"/>
</dbReference>
<evidence type="ECO:0000256" key="6">
    <source>
        <dbReference type="ARBA" id="ARBA00022729"/>
    </source>
</evidence>
<dbReference type="GO" id="GO:0005788">
    <property type="term" value="C:endoplasmic reticulum lumen"/>
    <property type="evidence" value="ECO:0007669"/>
    <property type="project" value="UniProtKB-SubCell"/>
</dbReference>
<dbReference type="InterPro" id="IPR040694">
    <property type="entry name" value="UGGT_TRXL_2"/>
</dbReference>
<evidence type="ECO:0000256" key="7">
    <source>
        <dbReference type="ARBA" id="ARBA00022824"/>
    </source>
</evidence>
<feature type="domain" description="UGGT thioredoxin-like" evidence="14">
    <location>
        <begin position="416"/>
        <end position="663"/>
    </location>
</feature>
<name>A0A9W9Y9U7_9CNID</name>
<feature type="chain" id="PRO_5040853792" evidence="11">
    <location>
        <begin position="32"/>
        <end position="1452"/>
    </location>
</feature>
<feature type="domain" description="UGGT thioredoxin-like" evidence="13">
    <location>
        <begin position="277"/>
        <end position="403"/>
    </location>
</feature>
<dbReference type="GO" id="GO:0051082">
    <property type="term" value="F:unfolded protein binding"/>
    <property type="evidence" value="ECO:0007669"/>
    <property type="project" value="TreeGrafter"/>
</dbReference>
<proteinExistence type="inferred from homology"/>
<evidence type="ECO:0000313" key="18">
    <source>
        <dbReference type="Proteomes" id="UP001163046"/>
    </source>
</evidence>
<comment type="similarity">
    <text evidence="4">Belongs to the glycosyltransferase 8 family.</text>
</comment>
<feature type="domain" description="UDP-glucose:glycoprotein glucosyltransferase thioredoxin-like" evidence="15">
    <location>
        <begin position="701"/>
        <end position="934"/>
    </location>
</feature>
<dbReference type="Pfam" id="PF18402">
    <property type="entry name" value="Thioredoxin_14"/>
    <property type="match status" value="1"/>
</dbReference>
<dbReference type="Pfam" id="PF18403">
    <property type="entry name" value="Thioredoxin_15"/>
    <property type="match status" value="1"/>
</dbReference>
<evidence type="ECO:0000256" key="4">
    <source>
        <dbReference type="ARBA" id="ARBA00006351"/>
    </source>
</evidence>
<dbReference type="InterPro" id="IPR009448">
    <property type="entry name" value="UDP-g_GGtrans"/>
</dbReference>
<keyword evidence="5" id="KW-0808">Transferase</keyword>
<dbReference type="InterPro" id="IPR040525">
    <property type="entry name" value="UGGT_TRXL_4"/>
</dbReference>
<dbReference type="PANTHER" id="PTHR11226:SF0">
    <property type="entry name" value="UDP-GLUCOSE:GLYCOPROTEIN GLUCOSYLTRANSFERASE"/>
    <property type="match status" value="1"/>
</dbReference>
<feature type="signal peptide" evidence="11">
    <location>
        <begin position="1"/>
        <end position="31"/>
    </location>
</feature>
<dbReference type="InterPro" id="IPR040497">
    <property type="entry name" value="Glyco_transf_24"/>
</dbReference>
<keyword evidence="7" id="KW-0256">Endoplasmic reticulum</keyword>
<dbReference type="OrthoDB" id="27683at2759"/>
<dbReference type="InterPro" id="IPR040692">
    <property type="entry name" value="UGGT_TRXL_3"/>
</dbReference>
<evidence type="ECO:0000256" key="1">
    <source>
        <dbReference type="ARBA" id="ARBA00001913"/>
    </source>
</evidence>
<organism evidence="17 18">
    <name type="scientific">Desmophyllum pertusum</name>
    <dbReference type="NCBI Taxonomy" id="174260"/>
    <lineage>
        <taxon>Eukaryota</taxon>
        <taxon>Metazoa</taxon>
        <taxon>Cnidaria</taxon>
        <taxon>Anthozoa</taxon>
        <taxon>Hexacorallia</taxon>
        <taxon>Scleractinia</taxon>
        <taxon>Caryophylliina</taxon>
        <taxon>Caryophylliidae</taxon>
        <taxon>Desmophyllum</taxon>
    </lineage>
</organism>
<dbReference type="EMBL" id="MU827798">
    <property type="protein sequence ID" value="KAJ7328106.1"/>
    <property type="molecule type" value="Genomic_DNA"/>
</dbReference>
<evidence type="ECO:0000259" key="14">
    <source>
        <dbReference type="Pfam" id="PF18402"/>
    </source>
</evidence>
<evidence type="ECO:0000256" key="3">
    <source>
        <dbReference type="ARBA" id="ARBA00004922"/>
    </source>
</evidence>
<dbReference type="Pfam" id="PF18404">
    <property type="entry name" value="Glyco_transf_24"/>
    <property type="match status" value="1"/>
</dbReference>
<evidence type="ECO:0000259" key="15">
    <source>
        <dbReference type="Pfam" id="PF18403"/>
    </source>
</evidence>
<keyword evidence="6 11" id="KW-0732">Signal</keyword>
<protein>
    <submittedName>
        <fullName evidence="17">UDP-glucose:glycoprotein glucosyltransferase 1</fullName>
    </submittedName>
</protein>
<evidence type="ECO:0000259" key="16">
    <source>
        <dbReference type="Pfam" id="PF18404"/>
    </source>
</evidence>
<keyword evidence="8" id="KW-0325">Glycoprotein</keyword>
<dbReference type="InterPro" id="IPR029044">
    <property type="entry name" value="Nucleotide-diphossugar_trans"/>
</dbReference>
<reference evidence="17" key="1">
    <citation type="submission" date="2023-01" db="EMBL/GenBank/DDBJ databases">
        <title>Genome assembly of the deep-sea coral Lophelia pertusa.</title>
        <authorList>
            <person name="Herrera S."/>
            <person name="Cordes E."/>
        </authorList>
    </citation>
    <scope>NUCLEOTIDE SEQUENCE</scope>
    <source>
        <strain evidence="17">USNM1676648</strain>
        <tissue evidence="17">Polyp</tissue>
    </source>
</reference>